<keyword evidence="2" id="KW-0813">Transport</keyword>
<dbReference type="EMBL" id="KB293301">
    <property type="protein sequence ID" value="ELU16133.1"/>
    <property type="molecule type" value="Genomic_DNA"/>
</dbReference>
<feature type="transmembrane region" description="Helical" evidence="14">
    <location>
        <begin position="75"/>
        <end position="96"/>
    </location>
</feature>
<feature type="compositionally biased region" description="Acidic residues" evidence="13">
    <location>
        <begin position="28"/>
        <end position="41"/>
    </location>
</feature>
<feature type="compositionally biased region" description="Low complexity" evidence="13">
    <location>
        <begin position="586"/>
        <end position="595"/>
    </location>
</feature>
<dbReference type="InterPro" id="IPR018490">
    <property type="entry name" value="cNMP-bd_dom_sf"/>
</dbReference>
<dbReference type="InterPro" id="IPR000595">
    <property type="entry name" value="cNMP-bd_dom"/>
</dbReference>
<feature type="region of interest" description="Disordered" evidence="13">
    <location>
        <begin position="586"/>
        <end position="627"/>
    </location>
</feature>
<evidence type="ECO:0000256" key="4">
    <source>
        <dbReference type="ARBA" id="ARBA00022538"/>
    </source>
</evidence>
<keyword evidence="7" id="KW-0851">Voltage-gated channel</keyword>
<dbReference type="GO" id="GO:0005242">
    <property type="term" value="F:inward rectifier potassium channel activity"/>
    <property type="evidence" value="ECO:0007669"/>
    <property type="project" value="TreeGrafter"/>
</dbReference>
<dbReference type="InterPro" id="IPR005821">
    <property type="entry name" value="Ion_trans_dom"/>
</dbReference>
<dbReference type="Proteomes" id="UP000014760">
    <property type="component" value="Unassembled WGS sequence"/>
</dbReference>
<feature type="transmembrane region" description="Helical" evidence="14">
    <location>
        <begin position="286"/>
        <end position="305"/>
    </location>
</feature>
<keyword evidence="10" id="KW-0406">Ion transport</keyword>
<evidence type="ECO:0000256" key="1">
    <source>
        <dbReference type="ARBA" id="ARBA00004651"/>
    </source>
</evidence>
<dbReference type="FunFam" id="2.60.120.10:FF:000107">
    <property type="entry name" value="Potassium voltage-gated channel unc-103"/>
    <property type="match status" value="1"/>
</dbReference>
<feature type="region of interest" description="Disordered" evidence="13">
    <location>
        <begin position="666"/>
        <end position="696"/>
    </location>
</feature>
<keyword evidence="11 14" id="KW-0472">Membrane</keyword>
<dbReference type="HOGENOM" id="CLU_005746_2_4_1"/>
<name>R7VBD5_CAPTE</name>
<keyword evidence="18" id="KW-1185">Reference proteome</keyword>
<dbReference type="GO" id="GO:0034702">
    <property type="term" value="C:monoatomic ion channel complex"/>
    <property type="evidence" value="ECO:0007669"/>
    <property type="project" value="UniProtKB-KW"/>
</dbReference>
<protein>
    <recommendedName>
        <fullName evidence="15">Cyclic nucleotide-binding domain-containing protein</fullName>
    </recommendedName>
</protein>
<dbReference type="InterPro" id="IPR003938">
    <property type="entry name" value="K_chnl_volt-dep_EAG/ELK/ERG"/>
</dbReference>
<reference evidence="17" key="3">
    <citation type="submission" date="2015-06" db="UniProtKB">
        <authorList>
            <consortium name="EnsemblMetazoa"/>
        </authorList>
    </citation>
    <scope>IDENTIFICATION</scope>
</reference>
<accession>R7VBD5</accession>
<dbReference type="InterPro" id="IPR003967">
    <property type="entry name" value="K_chnl_volt-dep_ERG"/>
</dbReference>
<dbReference type="OMA" id="NSTLMHK"/>
<reference evidence="16 18" key="2">
    <citation type="journal article" date="2013" name="Nature">
        <title>Insights into bilaterian evolution from three spiralian genomes.</title>
        <authorList>
            <person name="Simakov O."/>
            <person name="Marletaz F."/>
            <person name="Cho S.J."/>
            <person name="Edsinger-Gonzales E."/>
            <person name="Havlak P."/>
            <person name="Hellsten U."/>
            <person name="Kuo D.H."/>
            <person name="Larsson T."/>
            <person name="Lv J."/>
            <person name="Arendt D."/>
            <person name="Savage R."/>
            <person name="Osoegawa K."/>
            <person name="de Jong P."/>
            <person name="Grimwood J."/>
            <person name="Chapman J.A."/>
            <person name="Shapiro H."/>
            <person name="Aerts A."/>
            <person name="Otillar R.P."/>
            <person name="Terry A.Y."/>
            <person name="Boore J.L."/>
            <person name="Grigoriev I.V."/>
            <person name="Lindberg D.R."/>
            <person name="Seaver E.C."/>
            <person name="Weisblat D.A."/>
            <person name="Putnam N.H."/>
            <person name="Rokhsar D.S."/>
        </authorList>
    </citation>
    <scope>NUCLEOTIDE SEQUENCE</scope>
    <source>
        <strain evidence="16 18">I ESC-2004</strain>
    </source>
</reference>
<dbReference type="InterPro" id="IPR014710">
    <property type="entry name" value="RmlC-like_jellyroll"/>
</dbReference>
<feature type="region of interest" description="Disordered" evidence="13">
    <location>
        <begin position="820"/>
        <end position="843"/>
    </location>
</feature>
<dbReference type="PRINTS" id="PR01463">
    <property type="entry name" value="EAGCHANLFMLY"/>
</dbReference>
<dbReference type="SUPFAM" id="SSF81324">
    <property type="entry name" value="Voltage-gated potassium channels"/>
    <property type="match status" value="1"/>
</dbReference>
<dbReference type="STRING" id="283909.R7VBD5"/>
<evidence type="ECO:0000256" key="13">
    <source>
        <dbReference type="SAM" id="MobiDB-lite"/>
    </source>
</evidence>
<keyword evidence="4" id="KW-0633">Potassium transport</keyword>
<proteinExistence type="predicted"/>
<dbReference type="Pfam" id="PF00027">
    <property type="entry name" value="cNMP_binding"/>
    <property type="match status" value="1"/>
</dbReference>
<keyword evidence="3" id="KW-1003">Cell membrane</keyword>
<dbReference type="OrthoDB" id="432483at2759"/>
<feature type="domain" description="Cyclic nucleotide-binding" evidence="15">
    <location>
        <begin position="417"/>
        <end position="482"/>
    </location>
</feature>
<evidence type="ECO:0000256" key="5">
    <source>
        <dbReference type="ARBA" id="ARBA00022692"/>
    </source>
</evidence>
<dbReference type="PRINTS" id="PR01470">
    <property type="entry name" value="ERGCHANNEL"/>
</dbReference>
<evidence type="ECO:0000256" key="6">
    <source>
        <dbReference type="ARBA" id="ARBA00022826"/>
    </source>
</evidence>
<feature type="region of interest" description="Disordered" evidence="13">
    <location>
        <begin position="710"/>
        <end position="736"/>
    </location>
</feature>
<evidence type="ECO:0000256" key="3">
    <source>
        <dbReference type="ARBA" id="ARBA00022475"/>
    </source>
</evidence>
<evidence type="ECO:0000256" key="7">
    <source>
        <dbReference type="ARBA" id="ARBA00022882"/>
    </source>
</evidence>
<dbReference type="Gene3D" id="1.10.287.70">
    <property type="match status" value="1"/>
</dbReference>
<evidence type="ECO:0000313" key="18">
    <source>
        <dbReference type="Proteomes" id="UP000014760"/>
    </source>
</evidence>
<keyword evidence="6" id="KW-0631">Potassium channel</keyword>
<evidence type="ECO:0000256" key="8">
    <source>
        <dbReference type="ARBA" id="ARBA00022958"/>
    </source>
</evidence>
<evidence type="ECO:0000313" key="17">
    <source>
        <dbReference type="EnsemblMetazoa" id="CapteP228010"/>
    </source>
</evidence>
<evidence type="ECO:0000256" key="2">
    <source>
        <dbReference type="ARBA" id="ARBA00022448"/>
    </source>
</evidence>
<dbReference type="SMART" id="SM00100">
    <property type="entry name" value="cNMP"/>
    <property type="match status" value="1"/>
</dbReference>
<evidence type="ECO:0000259" key="15">
    <source>
        <dbReference type="PROSITE" id="PS50042"/>
    </source>
</evidence>
<keyword evidence="9 14" id="KW-1133">Transmembrane helix</keyword>
<feature type="compositionally biased region" description="Pro residues" evidence="13">
    <location>
        <begin position="718"/>
        <end position="730"/>
    </location>
</feature>
<evidence type="ECO:0000256" key="14">
    <source>
        <dbReference type="SAM" id="Phobius"/>
    </source>
</evidence>
<feature type="region of interest" description="Disordered" evidence="13">
    <location>
        <begin position="20"/>
        <end position="46"/>
    </location>
</feature>
<keyword evidence="8" id="KW-0630">Potassium</keyword>
<evidence type="ECO:0000256" key="10">
    <source>
        <dbReference type="ARBA" id="ARBA00023065"/>
    </source>
</evidence>
<dbReference type="Gene3D" id="2.60.120.10">
    <property type="entry name" value="Jelly Rolls"/>
    <property type="match status" value="1"/>
</dbReference>
<keyword evidence="12" id="KW-0407">Ion channel</keyword>
<feature type="transmembrane region" description="Helical" evidence="14">
    <location>
        <begin position="317"/>
        <end position="342"/>
    </location>
</feature>
<gene>
    <name evidence="16" type="ORF">CAPTEDRAFT_228010</name>
</gene>
<evidence type="ECO:0000256" key="12">
    <source>
        <dbReference type="ARBA" id="ARBA00023303"/>
    </source>
</evidence>
<dbReference type="SUPFAM" id="SSF51206">
    <property type="entry name" value="cAMP-binding domain-like"/>
    <property type="match status" value="1"/>
</dbReference>
<dbReference type="InterPro" id="IPR050818">
    <property type="entry name" value="KCNH_animal-type"/>
</dbReference>
<dbReference type="AlphaFoldDB" id="R7VBD5"/>
<evidence type="ECO:0000256" key="11">
    <source>
        <dbReference type="ARBA" id="ARBA00023136"/>
    </source>
</evidence>
<evidence type="ECO:0000313" key="16">
    <source>
        <dbReference type="EMBL" id="ELU16133.1"/>
    </source>
</evidence>
<dbReference type="FunFam" id="1.10.287.70:FF:000275">
    <property type="entry name" value="Potassium voltage-gated channel subfamily H member 8"/>
    <property type="match status" value="1"/>
</dbReference>
<dbReference type="Gene3D" id="1.10.1200.260">
    <property type="match status" value="1"/>
</dbReference>
<dbReference type="GO" id="GO:0005886">
    <property type="term" value="C:plasma membrane"/>
    <property type="evidence" value="ECO:0007669"/>
    <property type="project" value="UniProtKB-SubCell"/>
</dbReference>
<dbReference type="PANTHER" id="PTHR10217:SF548">
    <property type="entry name" value="GH12235P"/>
    <property type="match status" value="1"/>
</dbReference>
<dbReference type="EMBL" id="AMQN01004348">
    <property type="status" value="NOT_ANNOTATED_CDS"/>
    <property type="molecule type" value="Genomic_DNA"/>
</dbReference>
<feature type="transmembrane region" description="Helical" evidence="14">
    <location>
        <begin position="221"/>
        <end position="245"/>
    </location>
</feature>
<dbReference type="Pfam" id="PF00520">
    <property type="entry name" value="Ion_trans"/>
    <property type="match status" value="1"/>
</dbReference>
<reference evidence="18" key="1">
    <citation type="submission" date="2012-12" db="EMBL/GenBank/DDBJ databases">
        <authorList>
            <person name="Hellsten U."/>
            <person name="Grimwood J."/>
            <person name="Chapman J.A."/>
            <person name="Shapiro H."/>
            <person name="Aerts A."/>
            <person name="Otillar R.P."/>
            <person name="Terry A.Y."/>
            <person name="Boore J.L."/>
            <person name="Simakov O."/>
            <person name="Marletaz F."/>
            <person name="Cho S.-J."/>
            <person name="Edsinger-Gonzales E."/>
            <person name="Havlak P."/>
            <person name="Kuo D.-H."/>
            <person name="Larsson T."/>
            <person name="Lv J."/>
            <person name="Arendt D."/>
            <person name="Savage R."/>
            <person name="Osoegawa K."/>
            <person name="de Jong P."/>
            <person name="Lindberg D.R."/>
            <person name="Seaver E.C."/>
            <person name="Weisblat D.A."/>
            <person name="Putnam N.H."/>
            <person name="Grigoriev I.V."/>
            <person name="Rokhsar D.S."/>
        </authorList>
    </citation>
    <scope>NUCLEOTIDE SEQUENCE</scope>
    <source>
        <strain evidence="18">I ESC-2004</strain>
    </source>
</reference>
<dbReference type="PROSITE" id="PS50042">
    <property type="entry name" value="CNMP_BINDING_3"/>
    <property type="match status" value="1"/>
</dbReference>
<feature type="compositionally biased region" description="Basic residues" evidence="13">
    <location>
        <begin position="893"/>
        <end position="905"/>
    </location>
</feature>
<dbReference type="GO" id="GO:0042391">
    <property type="term" value="P:regulation of membrane potential"/>
    <property type="evidence" value="ECO:0007669"/>
    <property type="project" value="TreeGrafter"/>
</dbReference>
<sequence>MAHFEGVLASENGIISAWRTQASSDKENADDDDTDGQDDGGSDGAEARGQLASRLRSVPKLIILHYSPFKAVWDWIVLLLVLYTAVFTPYTAAFLLNEDETRAKLNQDSGTRSKNADFSNADPLVIIDLIVDVMFIADILINFRTTFLHNGEVVMDPHKIAINYLKGWFLIDAVAAIPFDLLLFGTGTSDTMTVTGVLKTARLLRLLRVARRIDQYSEYGAAVLLLLMAAFTLVAHWLACIFYAIGYVERPKLESPINWLNSLANMTGKPYLSNDTDSGPDIRSKYITALYFTFTSLTSIGFGNVAPNTNAEKVFSIFAMLLGSLMSAAIFGNVSSIMLRIYQGTEEYHEMQTSIKEFINFHHIPKLMANRLIESYQHSWTYTNGIDMNSVLKNFPECLQADICLHLNKNLLTNCLAFKGASPGCLRALSLKFKSTHAPPGDTLIHPGDILNAIYFIVRGSVEVLKDDIVMAILGKDDIFGEDPREAAPSRRSSIGKSNYCVRALSYCDLHKILLDDLQEILDVYPEFSGEFLQKFRVTFNLRYGDFIQRTSPTKIQEETLRFIRQKRPRLQCKGNMAAIKYDASGANSSNSHAGGMRRKFAASRNRTTSGEKKTSGDMSSDDEQRHPGILELSPNAASIEVTDADFRFCSSYACTTALGLRVRNNASAPNRQRRTQVRHQVSISSHGNSSSNLPVPPFISHSAISCVTSPANSQLPQHPPMAPPPPPPLGAGAQPSALSPIASICSSTSCLPKSSSSTGPCLHSPIDYEIQQNPVKARGIQSLADIDERLEHINERMQIFEHELCTTVDAILAILGHKPSVGSQPRADDLPPPPPPGLTGERGLIVRPQRIDLRSSFKPKTASLGKSQMDPDKMLKNDFPVAKMWDGSKGKTNGRRQRSIRRSYPKSTLRHKDFE</sequence>
<dbReference type="CDD" id="cd00038">
    <property type="entry name" value="CAP_ED"/>
    <property type="match status" value="1"/>
</dbReference>
<feature type="compositionally biased region" description="Low complexity" evidence="13">
    <location>
        <begin position="683"/>
        <end position="692"/>
    </location>
</feature>
<comment type="subcellular location">
    <subcellularLocation>
        <location evidence="1">Cell membrane</location>
        <topology evidence="1">Multi-pass membrane protein</topology>
    </subcellularLocation>
</comment>
<feature type="region of interest" description="Disordered" evidence="13">
    <location>
        <begin position="859"/>
        <end position="916"/>
    </location>
</feature>
<evidence type="ECO:0000256" key="9">
    <source>
        <dbReference type="ARBA" id="ARBA00022989"/>
    </source>
</evidence>
<keyword evidence="5 14" id="KW-0812">Transmembrane</keyword>
<organism evidence="16">
    <name type="scientific">Capitella teleta</name>
    <name type="common">Polychaete worm</name>
    <dbReference type="NCBI Taxonomy" id="283909"/>
    <lineage>
        <taxon>Eukaryota</taxon>
        <taxon>Metazoa</taxon>
        <taxon>Spiralia</taxon>
        <taxon>Lophotrochozoa</taxon>
        <taxon>Annelida</taxon>
        <taxon>Polychaeta</taxon>
        <taxon>Sedentaria</taxon>
        <taxon>Scolecida</taxon>
        <taxon>Capitellidae</taxon>
        <taxon>Capitella</taxon>
    </lineage>
</organism>
<dbReference type="EnsemblMetazoa" id="CapteT228010">
    <property type="protein sequence ID" value="CapteP228010"/>
    <property type="gene ID" value="CapteG228010"/>
</dbReference>
<dbReference type="PANTHER" id="PTHR10217">
    <property type="entry name" value="VOLTAGE AND LIGAND GATED POTASSIUM CHANNEL"/>
    <property type="match status" value="1"/>
</dbReference>